<keyword evidence="1" id="KW-1133">Transmembrane helix</keyword>
<dbReference type="GO" id="GO:0016020">
    <property type="term" value="C:membrane"/>
    <property type="evidence" value="ECO:0007669"/>
    <property type="project" value="TreeGrafter"/>
</dbReference>
<dbReference type="Gene3D" id="3.20.20.370">
    <property type="entry name" value="Glycoside hydrolase/deacetylase"/>
    <property type="match status" value="1"/>
</dbReference>
<dbReference type="PROSITE" id="PS51677">
    <property type="entry name" value="NODB"/>
    <property type="match status" value="1"/>
</dbReference>
<dbReference type="RefSeq" id="WP_186868717.1">
    <property type="nucleotide sequence ID" value="NZ_JACOOL010000002.1"/>
</dbReference>
<reference evidence="3" key="1">
    <citation type="submission" date="2020-08" db="EMBL/GenBank/DDBJ databases">
        <title>Genome public.</title>
        <authorList>
            <person name="Liu C."/>
            <person name="Sun Q."/>
        </authorList>
    </citation>
    <scope>NUCLEOTIDE SEQUENCE</scope>
    <source>
        <strain evidence="3">BX22</strain>
    </source>
</reference>
<keyword evidence="1" id="KW-0472">Membrane</keyword>
<evidence type="ECO:0000313" key="3">
    <source>
        <dbReference type="EMBL" id="MBC5636010.1"/>
    </source>
</evidence>
<dbReference type="PANTHER" id="PTHR10587">
    <property type="entry name" value="GLYCOSYL TRANSFERASE-RELATED"/>
    <property type="match status" value="1"/>
</dbReference>
<evidence type="ECO:0000313" key="4">
    <source>
        <dbReference type="Proteomes" id="UP000637359"/>
    </source>
</evidence>
<dbReference type="GO" id="GO:0005975">
    <property type="term" value="P:carbohydrate metabolic process"/>
    <property type="evidence" value="ECO:0007669"/>
    <property type="project" value="InterPro"/>
</dbReference>
<proteinExistence type="predicted"/>
<name>A0A923L427_9BACI</name>
<evidence type="ECO:0000256" key="1">
    <source>
        <dbReference type="SAM" id="Phobius"/>
    </source>
</evidence>
<dbReference type="InterPro" id="IPR011330">
    <property type="entry name" value="Glyco_hydro/deAcase_b/a-brl"/>
</dbReference>
<dbReference type="SUPFAM" id="SSF88713">
    <property type="entry name" value="Glycoside hydrolase/deacetylase"/>
    <property type="match status" value="1"/>
</dbReference>
<dbReference type="NCBIfam" id="TIGR02873">
    <property type="entry name" value="spore_ylxY"/>
    <property type="match status" value="1"/>
</dbReference>
<dbReference type="Pfam" id="PF01522">
    <property type="entry name" value="Polysacc_deac_1"/>
    <property type="match status" value="1"/>
</dbReference>
<evidence type="ECO:0000259" key="2">
    <source>
        <dbReference type="PROSITE" id="PS51677"/>
    </source>
</evidence>
<dbReference type="AlphaFoldDB" id="A0A923L427"/>
<keyword evidence="1" id="KW-0812">Transmembrane</keyword>
<dbReference type="InterPro" id="IPR014228">
    <property type="entry name" value="Spore_polysacc_deacetyl_YlxY"/>
</dbReference>
<sequence length="316" mass="36141">MYNYRNYIHVIVFVIIVMVSFNIEHNPFQVESQATFSPVEVAKGEDPLYQEIEEKSERYNEEPEDAYIDRVWKKIPGRNGRQVDIAASYERMKKAGEFDEDLLVYQPIPPKVSLNDLGPAPIYRGHPDKQMVSFLINVSWGTEYIPDILNTLKEQKVKATFFIEGKWAKENVEYVKMIKEQGHTIGNHAYNHPDMARLGRAEIEKQIKDTNEVLHAITGEDPKWFAPPSGSYSDEVVKVADELHMNTILWSVDTIDWKNPTVDVMMNRVIGKLHPGATILMHPTASVAKGLPSLITEIKARDYKIGSIDKLLSETR</sequence>
<keyword evidence="4" id="KW-1185">Reference proteome</keyword>
<comment type="caution">
    <text evidence="3">The sequence shown here is derived from an EMBL/GenBank/DDBJ whole genome shotgun (WGS) entry which is preliminary data.</text>
</comment>
<protein>
    <submittedName>
        <fullName evidence="3">Polysaccharide deacetylase family protein</fullName>
    </submittedName>
</protein>
<dbReference type="Proteomes" id="UP000637359">
    <property type="component" value="Unassembled WGS sequence"/>
</dbReference>
<dbReference type="InterPro" id="IPR050248">
    <property type="entry name" value="Polysacc_deacetylase_ArnD"/>
</dbReference>
<feature type="transmembrane region" description="Helical" evidence="1">
    <location>
        <begin position="7"/>
        <end position="23"/>
    </location>
</feature>
<gene>
    <name evidence="3" type="ORF">H8S33_04120</name>
</gene>
<dbReference type="PANTHER" id="PTHR10587:SF80">
    <property type="entry name" value="CHITOOLIGOSACCHARIDE DEACETYLASE"/>
    <property type="match status" value="1"/>
</dbReference>
<feature type="domain" description="NodB homology" evidence="2">
    <location>
        <begin position="130"/>
        <end position="306"/>
    </location>
</feature>
<accession>A0A923L427</accession>
<dbReference type="EMBL" id="JACOOL010000002">
    <property type="protein sequence ID" value="MBC5636010.1"/>
    <property type="molecule type" value="Genomic_DNA"/>
</dbReference>
<organism evidence="3 4">
    <name type="scientific">Ornithinibacillus hominis</name>
    <dbReference type="NCBI Taxonomy" id="2763055"/>
    <lineage>
        <taxon>Bacteria</taxon>
        <taxon>Bacillati</taxon>
        <taxon>Bacillota</taxon>
        <taxon>Bacilli</taxon>
        <taxon>Bacillales</taxon>
        <taxon>Bacillaceae</taxon>
        <taxon>Ornithinibacillus</taxon>
    </lineage>
</organism>
<dbReference type="CDD" id="cd10950">
    <property type="entry name" value="CE4_BsYlxY_like"/>
    <property type="match status" value="1"/>
</dbReference>
<dbReference type="GO" id="GO:0016810">
    <property type="term" value="F:hydrolase activity, acting on carbon-nitrogen (but not peptide) bonds"/>
    <property type="evidence" value="ECO:0007669"/>
    <property type="project" value="InterPro"/>
</dbReference>
<dbReference type="InterPro" id="IPR002509">
    <property type="entry name" value="NODB_dom"/>
</dbReference>